<keyword evidence="3 6" id="KW-1133">Transmembrane helix</keyword>
<keyword evidence="4 6" id="KW-0472">Membrane</keyword>
<gene>
    <name evidence="7" type="ORF">PMIN01_07154</name>
</gene>
<dbReference type="Proteomes" id="UP000756921">
    <property type="component" value="Unassembled WGS sequence"/>
</dbReference>
<comment type="subcellular location">
    <subcellularLocation>
        <location evidence="1">Membrane</location>
        <topology evidence="1">Multi-pass membrane protein</topology>
    </subcellularLocation>
</comment>
<feature type="region of interest" description="Disordered" evidence="5">
    <location>
        <begin position="29"/>
        <end position="54"/>
    </location>
</feature>
<accession>A0A9P6GFI5</accession>
<dbReference type="EMBL" id="WJXW01000007">
    <property type="protein sequence ID" value="KAF9734251.1"/>
    <property type="molecule type" value="Genomic_DNA"/>
</dbReference>
<evidence type="ECO:0000313" key="7">
    <source>
        <dbReference type="EMBL" id="KAF9734251.1"/>
    </source>
</evidence>
<sequence>MQSSTLRNVRAYWLRAKAEWVGCAFGGRRDSGKSRGRSLQPTTTNGHDPLHHHHNRMTPLTHGCYRRYEWPWTTDSAYLTASCRRLATLQSFVSSFRYLALLAWPVTSRYGRRKTLTLASAIFVVGAVVQTMHTHAMGALYLRRTHHRGHKPRRRDRRGPHVQLGDDTQTLARTDRFVFPAELPIPYEPRLPPLATRRASTTNLAAKTLTHMVDHGVLRGISGQSSMQWQIPIGLQEVVAKMEEIGIGVEVEARDTQGYQELVGSPNFKRIFTAFAVFAVFAAQQATWATAFAYFGPQYFKLSVGAGDRHLLLTSIFGAVNSVACASFGFFLSERVGRRQVLIWDALLMATCQISCAAIVKNVPAASNSNTKSSEIATVALIYLFAIAYNFS</sequence>
<reference evidence="7" key="1">
    <citation type="journal article" date="2020" name="Mol. Plant Microbe Interact.">
        <title>Genome Sequence of the Biocontrol Agent Coniothyrium minitans strain Conio (IMI 134523).</title>
        <authorList>
            <person name="Patel D."/>
            <person name="Shittu T.A."/>
            <person name="Baroncelli R."/>
            <person name="Muthumeenakshi S."/>
            <person name="Osborne T.H."/>
            <person name="Janganan T.K."/>
            <person name="Sreenivasaprasad S."/>
        </authorList>
    </citation>
    <scope>NUCLEOTIDE SEQUENCE</scope>
    <source>
        <strain evidence="7">Conio</strain>
    </source>
</reference>
<dbReference type="InterPro" id="IPR036259">
    <property type="entry name" value="MFS_trans_sf"/>
</dbReference>
<dbReference type="InterPro" id="IPR050360">
    <property type="entry name" value="MFS_Sugar_Transporters"/>
</dbReference>
<dbReference type="InterPro" id="IPR005828">
    <property type="entry name" value="MFS_sugar_transport-like"/>
</dbReference>
<evidence type="ECO:0000256" key="6">
    <source>
        <dbReference type="SAM" id="Phobius"/>
    </source>
</evidence>
<feature type="transmembrane region" description="Helical" evidence="6">
    <location>
        <begin position="271"/>
        <end position="291"/>
    </location>
</feature>
<dbReference type="PANTHER" id="PTHR48022:SF25">
    <property type="entry name" value="QUINATE TRANSPORTER, PUTATIVE (AFU_ORTHOLOGUE AFUA_5G12950)-RELATED"/>
    <property type="match status" value="1"/>
</dbReference>
<dbReference type="GO" id="GO:0005351">
    <property type="term" value="F:carbohydrate:proton symporter activity"/>
    <property type="evidence" value="ECO:0007669"/>
    <property type="project" value="TreeGrafter"/>
</dbReference>
<evidence type="ECO:0000256" key="5">
    <source>
        <dbReference type="SAM" id="MobiDB-lite"/>
    </source>
</evidence>
<dbReference type="GO" id="GO:0016020">
    <property type="term" value="C:membrane"/>
    <property type="evidence" value="ECO:0007669"/>
    <property type="project" value="UniProtKB-SubCell"/>
</dbReference>
<dbReference type="OrthoDB" id="6612291at2759"/>
<dbReference type="Pfam" id="PF00083">
    <property type="entry name" value="Sugar_tr"/>
    <property type="match status" value="1"/>
</dbReference>
<evidence type="ECO:0008006" key="9">
    <source>
        <dbReference type="Google" id="ProtNLM"/>
    </source>
</evidence>
<dbReference type="PANTHER" id="PTHR48022">
    <property type="entry name" value="PLASTIDIC GLUCOSE TRANSPORTER 4"/>
    <property type="match status" value="1"/>
</dbReference>
<keyword evidence="2 6" id="KW-0812">Transmembrane</keyword>
<organism evidence="7 8">
    <name type="scientific">Paraphaeosphaeria minitans</name>
    <dbReference type="NCBI Taxonomy" id="565426"/>
    <lineage>
        <taxon>Eukaryota</taxon>
        <taxon>Fungi</taxon>
        <taxon>Dikarya</taxon>
        <taxon>Ascomycota</taxon>
        <taxon>Pezizomycotina</taxon>
        <taxon>Dothideomycetes</taxon>
        <taxon>Pleosporomycetidae</taxon>
        <taxon>Pleosporales</taxon>
        <taxon>Massarineae</taxon>
        <taxon>Didymosphaeriaceae</taxon>
        <taxon>Paraphaeosphaeria</taxon>
    </lineage>
</organism>
<dbReference type="SUPFAM" id="SSF103473">
    <property type="entry name" value="MFS general substrate transporter"/>
    <property type="match status" value="1"/>
</dbReference>
<name>A0A9P6GFI5_9PLEO</name>
<comment type="caution">
    <text evidence="7">The sequence shown here is derived from an EMBL/GenBank/DDBJ whole genome shotgun (WGS) entry which is preliminary data.</text>
</comment>
<keyword evidence="8" id="KW-1185">Reference proteome</keyword>
<evidence type="ECO:0000256" key="1">
    <source>
        <dbReference type="ARBA" id="ARBA00004141"/>
    </source>
</evidence>
<evidence type="ECO:0000256" key="4">
    <source>
        <dbReference type="ARBA" id="ARBA00023136"/>
    </source>
</evidence>
<protein>
    <recommendedName>
        <fullName evidence="9">Major facilitator superfamily (MFS) profile domain-containing protein</fullName>
    </recommendedName>
</protein>
<feature type="transmembrane region" description="Helical" evidence="6">
    <location>
        <begin position="311"/>
        <end position="332"/>
    </location>
</feature>
<evidence type="ECO:0000256" key="2">
    <source>
        <dbReference type="ARBA" id="ARBA00022692"/>
    </source>
</evidence>
<evidence type="ECO:0000313" key="8">
    <source>
        <dbReference type="Proteomes" id="UP000756921"/>
    </source>
</evidence>
<feature type="compositionally biased region" description="Basic residues" evidence="5">
    <location>
        <begin position="146"/>
        <end position="160"/>
    </location>
</feature>
<dbReference type="AlphaFoldDB" id="A0A9P6GFI5"/>
<evidence type="ECO:0000256" key="3">
    <source>
        <dbReference type="ARBA" id="ARBA00022989"/>
    </source>
</evidence>
<proteinExistence type="predicted"/>
<feature type="region of interest" description="Disordered" evidence="5">
    <location>
        <begin position="146"/>
        <end position="165"/>
    </location>
</feature>
<dbReference type="Gene3D" id="1.20.1250.20">
    <property type="entry name" value="MFS general substrate transporter like domains"/>
    <property type="match status" value="2"/>
</dbReference>